<dbReference type="Proteomes" id="UP000805649">
    <property type="component" value="Unassembled WGS sequence"/>
</dbReference>
<keyword evidence="2" id="KW-1185">Reference proteome</keyword>
<name>A0ACC3YZG5_COLTU</name>
<sequence>MFRRRWSGLPKDPEFTSNLEELGLVTSICPTLEGANMSSYFINDEDEIRNIEEPQYYFKYHLSKNDRVNDRQRFHFNEAIRDIVHARLENEGMTKVLLPLGTPATSPHVPIFASANLASASRVIIILGEPSQDLGNMALRVINGPGGINKGSMVSIVRQIRHQASSASDPSPPGIILANAGELWWWPEGGKGLSPVSANAVPMMSMVHHGRAQNPKLHSIPKNESPLAHARYVLDEVIPALVPVTARLDIIGIGLSADNITKALDNPAIFTTLGCRINTLSLLGSSTNASELSHEPFKDFLQRRARSYIADEAASLTPLAKPGGNPNTASFTQHGCTVFASGEVYCIERMLITSGALFLAWLEEVAMAGPEYCHPEVVPVDPPVPTAEEWAAATSGFDAAWARMPEIAKPSIGYATSRDVQEHCKILEDLQLDMQTQVEGQHETDD</sequence>
<organism evidence="1 2">
    <name type="scientific">Colletotrichum truncatum</name>
    <name type="common">Anthracnose fungus</name>
    <name type="synonym">Colletotrichum capsici</name>
    <dbReference type="NCBI Taxonomy" id="5467"/>
    <lineage>
        <taxon>Eukaryota</taxon>
        <taxon>Fungi</taxon>
        <taxon>Dikarya</taxon>
        <taxon>Ascomycota</taxon>
        <taxon>Pezizomycotina</taxon>
        <taxon>Sordariomycetes</taxon>
        <taxon>Hypocreomycetidae</taxon>
        <taxon>Glomerellales</taxon>
        <taxon>Glomerellaceae</taxon>
        <taxon>Colletotrichum</taxon>
        <taxon>Colletotrichum truncatum species complex</taxon>
    </lineage>
</organism>
<evidence type="ECO:0000313" key="2">
    <source>
        <dbReference type="Proteomes" id="UP000805649"/>
    </source>
</evidence>
<reference evidence="1 2" key="1">
    <citation type="journal article" date="2020" name="Phytopathology">
        <title>Genome Sequence Resources of Colletotrichum truncatum, C. plurivorum, C. musicola, and C. sojae: Four Species Pathogenic to Soybean (Glycine max).</title>
        <authorList>
            <person name="Rogerio F."/>
            <person name="Boufleur T.R."/>
            <person name="Ciampi-Guillardi M."/>
            <person name="Sukno S.A."/>
            <person name="Thon M.R."/>
            <person name="Massola Junior N.S."/>
            <person name="Baroncelli R."/>
        </authorList>
    </citation>
    <scope>NUCLEOTIDE SEQUENCE [LARGE SCALE GENOMIC DNA]</scope>
    <source>
        <strain evidence="1 2">CMES1059</strain>
    </source>
</reference>
<accession>A0ACC3YZG5</accession>
<keyword evidence="1" id="KW-0689">Ribosomal protein</keyword>
<protein>
    <submittedName>
        <fullName evidence="1">Mitochondrial 40s ribosomal protein mrp2</fullName>
    </submittedName>
</protein>
<evidence type="ECO:0000313" key="1">
    <source>
        <dbReference type="EMBL" id="KAL0937339.1"/>
    </source>
</evidence>
<proteinExistence type="predicted"/>
<gene>
    <name evidence="1" type="ORF">CTRU02_207070</name>
</gene>
<comment type="caution">
    <text evidence="1">The sequence shown here is derived from an EMBL/GenBank/DDBJ whole genome shotgun (WGS) entry which is preliminary data.</text>
</comment>
<dbReference type="EMBL" id="VUJX02000004">
    <property type="protein sequence ID" value="KAL0937339.1"/>
    <property type="molecule type" value="Genomic_DNA"/>
</dbReference>
<keyword evidence="1" id="KW-0687">Ribonucleoprotein</keyword>